<feature type="signal peptide" evidence="1">
    <location>
        <begin position="1"/>
        <end position="20"/>
    </location>
</feature>
<gene>
    <name evidence="2" type="ORF">CVLEPA_LOCUS20177</name>
</gene>
<keyword evidence="1" id="KW-0732">Signal</keyword>
<evidence type="ECO:0000256" key="1">
    <source>
        <dbReference type="SAM" id="SignalP"/>
    </source>
</evidence>
<proteinExistence type="predicted"/>
<sequence>MLTWVQATTVPCSLLGPCSAFTGVMPTMAGKTASSSTNAPSYHWIIKAPVIGSGSSIVLGYVDLNPSAYYFVKRREEKFLLF</sequence>
<feature type="chain" id="PRO_5046025508" description="Secreted protein" evidence="1">
    <location>
        <begin position="21"/>
        <end position="82"/>
    </location>
</feature>
<dbReference type="EMBL" id="CAWYQH010000108">
    <property type="protein sequence ID" value="CAK8688148.1"/>
    <property type="molecule type" value="Genomic_DNA"/>
</dbReference>
<comment type="caution">
    <text evidence="2">The sequence shown here is derived from an EMBL/GenBank/DDBJ whole genome shotgun (WGS) entry which is preliminary data.</text>
</comment>
<evidence type="ECO:0008006" key="4">
    <source>
        <dbReference type="Google" id="ProtNLM"/>
    </source>
</evidence>
<name>A0ABP0G8K4_CLALP</name>
<organism evidence="2 3">
    <name type="scientific">Clavelina lepadiformis</name>
    <name type="common">Light-bulb sea squirt</name>
    <name type="synonym">Ascidia lepadiformis</name>
    <dbReference type="NCBI Taxonomy" id="159417"/>
    <lineage>
        <taxon>Eukaryota</taxon>
        <taxon>Metazoa</taxon>
        <taxon>Chordata</taxon>
        <taxon>Tunicata</taxon>
        <taxon>Ascidiacea</taxon>
        <taxon>Aplousobranchia</taxon>
        <taxon>Clavelinidae</taxon>
        <taxon>Clavelina</taxon>
    </lineage>
</organism>
<reference evidence="2 3" key="1">
    <citation type="submission" date="2024-02" db="EMBL/GenBank/DDBJ databases">
        <authorList>
            <person name="Daric V."/>
            <person name="Darras S."/>
        </authorList>
    </citation>
    <scope>NUCLEOTIDE SEQUENCE [LARGE SCALE GENOMIC DNA]</scope>
</reference>
<evidence type="ECO:0000313" key="2">
    <source>
        <dbReference type="EMBL" id="CAK8688148.1"/>
    </source>
</evidence>
<keyword evidence="3" id="KW-1185">Reference proteome</keyword>
<dbReference type="Proteomes" id="UP001642483">
    <property type="component" value="Unassembled WGS sequence"/>
</dbReference>
<protein>
    <recommendedName>
        <fullName evidence="4">Secreted protein</fullName>
    </recommendedName>
</protein>
<accession>A0ABP0G8K4</accession>
<evidence type="ECO:0000313" key="3">
    <source>
        <dbReference type="Proteomes" id="UP001642483"/>
    </source>
</evidence>